<protein>
    <recommendedName>
        <fullName evidence="3">RHS repeat-associated core domain-containing protein</fullName>
    </recommendedName>
</protein>
<dbReference type="OrthoDB" id="9815752at2"/>
<dbReference type="KEGG" id="cmah:C1I91_05040"/>
<proteinExistence type="predicted"/>
<keyword evidence="2" id="KW-1185">Reference proteome</keyword>
<dbReference type="NCBIfam" id="TIGR03696">
    <property type="entry name" value="Rhs_assc_core"/>
    <property type="match status" value="1"/>
</dbReference>
<dbReference type="AlphaFoldDB" id="A0A3R5QRJ7"/>
<evidence type="ECO:0000313" key="1">
    <source>
        <dbReference type="EMBL" id="QAA31080.1"/>
    </source>
</evidence>
<sequence length="228" mass="24467">MYYLNSRYYNPEWGRFINSDGVAGQTGELLSHNMFAYCKNNPVNMSDDSGYRPNYICNDGGEIGVSGDSISSSVNNIFSISSTVKRLIPDRSQIISIGKSVAATGAEGGISLELSHIPDSVPVVTNRALRRAGTEFKVPLKGASILRGIGKIEKVGVVGVAFTSMSVWDNFHSGYKYSEAFGRSFIDVGVSVAVIGFGLFTPVGWAVGIGLGLGFGAEIAKNYIWKKE</sequence>
<reference evidence="1 2" key="1">
    <citation type="submission" date="2018-01" db="EMBL/GenBank/DDBJ databases">
        <title>Genome Sequencing and Assembly of Anaerobacter polyendosporus strain CT4.</title>
        <authorList>
            <person name="Tachaapaikoon C."/>
            <person name="Sutheeworapong S."/>
            <person name="Jenjaroenpun P."/>
            <person name="Wongsurawat T."/>
            <person name="Nookeaw I."/>
            <person name="Cheawchanlertfa P."/>
            <person name="Kosugi A."/>
            <person name="Cheevadhanarak S."/>
            <person name="Ratanakhanokchai K."/>
        </authorList>
    </citation>
    <scope>NUCLEOTIDE SEQUENCE [LARGE SCALE GENOMIC DNA]</scope>
    <source>
        <strain evidence="1 2">CT4</strain>
    </source>
</reference>
<organism evidence="1 2">
    <name type="scientific">Clostridium manihotivorum</name>
    <dbReference type="NCBI Taxonomy" id="2320868"/>
    <lineage>
        <taxon>Bacteria</taxon>
        <taxon>Bacillati</taxon>
        <taxon>Bacillota</taxon>
        <taxon>Clostridia</taxon>
        <taxon>Eubacteriales</taxon>
        <taxon>Clostridiaceae</taxon>
        <taxon>Clostridium</taxon>
    </lineage>
</organism>
<dbReference type="EMBL" id="CP025746">
    <property type="protein sequence ID" value="QAA31080.1"/>
    <property type="molecule type" value="Genomic_DNA"/>
</dbReference>
<accession>A0A3R5QRJ7</accession>
<dbReference type="Gene3D" id="2.180.10.10">
    <property type="entry name" value="RHS repeat-associated core"/>
    <property type="match status" value="1"/>
</dbReference>
<gene>
    <name evidence="1" type="ORF">C1I91_05040</name>
</gene>
<evidence type="ECO:0000313" key="2">
    <source>
        <dbReference type="Proteomes" id="UP000286268"/>
    </source>
</evidence>
<name>A0A3R5QRJ7_9CLOT</name>
<dbReference type="InterPro" id="IPR022385">
    <property type="entry name" value="Rhs_assc_core"/>
</dbReference>
<evidence type="ECO:0008006" key="3">
    <source>
        <dbReference type="Google" id="ProtNLM"/>
    </source>
</evidence>
<dbReference type="Proteomes" id="UP000286268">
    <property type="component" value="Chromosome"/>
</dbReference>